<dbReference type="SMART" id="SM00248">
    <property type="entry name" value="ANK"/>
    <property type="match status" value="2"/>
</dbReference>
<dbReference type="Gene3D" id="1.25.40.20">
    <property type="entry name" value="Ankyrin repeat-containing domain"/>
    <property type="match status" value="1"/>
</dbReference>
<dbReference type="SUPFAM" id="SSF48403">
    <property type="entry name" value="Ankyrin repeat"/>
    <property type="match status" value="1"/>
</dbReference>
<dbReference type="PROSITE" id="PS50297">
    <property type="entry name" value="ANK_REP_REGION"/>
    <property type="match status" value="1"/>
</dbReference>
<dbReference type="Pfam" id="PF13857">
    <property type="entry name" value="Ank_5"/>
    <property type="match status" value="1"/>
</dbReference>
<evidence type="ECO:0000313" key="1">
    <source>
        <dbReference type="EMBL" id="QHT87706.1"/>
    </source>
</evidence>
<reference evidence="1" key="1">
    <citation type="journal article" date="2020" name="Nature">
        <title>Giant virus diversity and host interactions through global metagenomics.</title>
        <authorList>
            <person name="Schulz F."/>
            <person name="Roux S."/>
            <person name="Paez-Espino D."/>
            <person name="Jungbluth S."/>
            <person name="Walsh D.A."/>
            <person name="Denef V.J."/>
            <person name="McMahon K.D."/>
            <person name="Konstantinidis K.T."/>
            <person name="Eloe-Fadrosh E.A."/>
            <person name="Kyrpides N.C."/>
            <person name="Woyke T."/>
        </authorList>
    </citation>
    <scope>NUCLEOTIDE SEQUENCE</scope>
    <source>
        <strain evidence="1">GVMAG-M-3300023184-190</strain>
    </source>
</reference>
<sequence>MSIITANQAATDAITLIQEEFKSMQLDDLSEEEKKQTLWNAGISKMLYATYFDKPDDVDDAIMNSSFRRFEHTEAYTDLDDDIRDVIKNSFRRLQNETYDGFPLFWMPIYFKQHKTLYTFLIFEVDVNVYYKGNTALHLAIEMGRLSAVRDLINYHADFNAKNGNGETPLDLAQRLYKNEKDPYDKDTFKDIVGHLKSVNAKSTIFNFRRFHLGGSRTRRKSPV</sequence>
<dbReference type="EMBL" id="MN740099">
    <property type="protein sequence ID" value="QHT87706.1"/>
    <property type="molecule type" value="Genomic_DNA"/>
</dbReference>
<accession>A0A6C0I5R9</accession>
<proteinExistence type="predicted"/>
<dbReference type="AlphaFoldDB" id="A0A6C0I5R9"/>
<dbReference type="InterPro" id="IPR002110">
    <property type="entry name" value="Ankyrin_rpt"/>
</dbReference>
<protein>
    <submittedName>
        <fullName evidence="1">Uncharacterized protein</fullName>
    </submittedName>
</protein>
<dbReference type="InterPro" id="IPR036770">
    <property type="entry name" value="Ankyrin_rpt-contain_sf"/>
</dbReference>
<dbReference type="PROSITE" id="PS50088">
    <property type="entry name" value="ANK_REPEAT"/>
    <property type="match status" value="1"/>
</dbReference>
<organism evidence="1">
    <name type="scientific">viral metagenome</name>
    <dbReference type="NCBI Taxonomy" id="1070528"/>
    <lineage>
        <taxon>unclassified sequences</taxon>
        <taxon>metagenomes</taxon>
        <taxon>organismal metagenomes</taxon>
    </lineage>
</organism>
<name>A0A6C0I5R9_9ZZZZ</name>